<reference evidence="8" key="1">
    <citation type="submission" date="2021-01" db="EMBL/GenBank/DDBJ databases">
        <title>Whole genome shotgun sequence of Sinosporangium siamense NBRC 109515.</title>
        <authorList>
            <person name="Komaki H."/>
            <person name="Tamura T."/>
        </authorList>
    </citation>
    <scope>NUCLEOTIDE SEQUENCE</scope>
    <source>
        <strain evidence="8">NBRC 109515</strain>
    </source>
</reference>
<organism evidence="8 9">
    <name type="scientific">Sinosporangium siamense</name>
    <dbReference type="NCBI Taxonomy" id="1367973"/>
    <lineage>
        <taxon>Bacteria</taxon>
        <taxon>Bacillati</taxon>
        <taxon>Actinomycetota</taxon>
        <taxon>Actinomycetes</taxon>
        <taxon>Streptosporangiales</taxon>
        <taxon>Streptosporangiaceae</taxon>
        <taxon>Sinosporangium</taxon>
    </lineage>
</organism>
<dbReference type="PRINTS" id="PR00411">
    <property type="entry name" value="PNDRDTASEI"/>
</dbReference>
<dbReference type="InterPro" id="IPR051820">
    <property type="entry name" value="FAD-binding_MO"/>
</dbReference>
<evidence type="ECO:0000256" key="4">
    <source>
        <dbReference type="ARBA" id="ARBA00022827"/>
    </source>
</evidence>
<sequence>MATVSNANESGRGSPRHVDVLIIGAGLSGIGAAWHLQREREWTYAVLEARDRPGGTWDLFRYPGVRSDSDMFTLSYAFQPWKGKKSMADGDSIRRYIEDTAREHGIDRHVRYGCKVTAAEWSREHNRWLVQTEQGGRSGTWTCSFLYICAGYYDYEQGHQPDFEGVEAFSGRFAHPQFWPDDLDVTGKRVVVIGSGATAVTLVPALARTAAHVTMLQRSPTYLSSQPDVDKTADALRRMLPARLAHGLVRARNVLSSQMTYWLSRRYPEQTKRHLRGAILRYLPDAAYVDRHFAPRYQPWDQRLCVVTNGDFFRDVAAGRASVVTDRIARFVKHGIVLESGDELHADVVVSATGLSLVPLGAIRLSMDGEAIDLADTTAYRGLMLSGVPNLAFCVGYTNASWTLRADLSSRYVVRLLRHLRRHGLKTAMPARPRESARRPLLGLTSTYIQRDAHLFPQQGERDPWAITENYVIDRMRFAFLDIGKEMIFDG</sequence>
<comment type="caution">
    <text evidence="8">The sequence shown here is derived from an EMBL/GenBank/DDBJ whole genome shotgun (WGS) entry which is preliminary data.</text>
</comment>
<evidence type="ECO:0000313" key="9">
    <source>
        <dbReference type="Proteomes" id="UP000606172"/>
    </source>
</evidence>
<keyword evidence="6" id="KW-0560">Oxidoreductase</keyword>
<evidence type="ECO:0000256" key="7">
    <source>
        <dbReference type="ARBA" id="ARBA00023033"/>
    </source>
</evidence>
<dbReference type="RefSeq" id="WP_204028417.1">
    <property type="nucleotide sequence ID" value="NZ_BOOW01000028.1"/>
</dbReference>
<dbReference type="PANTHER" id="PTHR43872">
    <property type="entry name" value="MONOOXYGENASE, PUTATIVE (AFU_ORTHOLOGUE AFUA_8G02570)-RELATED"/>
    <property type="match status" value="1"/>
</dbReference>
<evidence type="ECO:0000256" key="5">
    <source>
        <dbReference type="ARBA" id="ARBA00022857"/>
    </source>
</evidence>
<gene>
    <name evidence="8" type="ORF">Ssi02_44320</name>
</gene>
<dbReference type="InterPro" id="IPR036188">
    <property type="entry name" value="FAD/NAD-bd_sf"/>
</dbReference>
<evidence type="ECO:0000256" key="1">
    <source>
        <dbReference type="ARBA" id="ARBA00001974"/>
    </source>
</evidence>
<dbReference type="Pfam" id="PF00743">
    <property type="entry name" value="FMO-like"/>
    <property type="match status" value="1"/>
</dbReference>
<dbReference type="Gene3D" id="3.50.50.60">
    <property type="entry name" value="FAD/NAD(P)-binding domain"/>
    <property type="match status" value="2"/>
</dbReference>
<protein>
    <submittedName>
        <fullName evidence="8">Flavin-binding monooxygenase</fullName>
    </submittedName>
</protein>
<comment type="similarity">
    <text evidence="2">Belongs to the FAD-binding monooxygenase family.</text>
</comment>
<dbReference type="GO" id="GO:0004499">
    <property type="term" value="F:N,N-dimethylaniline monooxygenase activity"/>
    <property type="evidence" value="ECO:0007669"/>
    <property type="project" value="InterPro"/>
</dbReference>
<accession>A0A919V8G7</accession>
<dbReference type="GO" id="GO:0050660">
    <property type="term" value="F:flavin adenine dinucleotide binding"/>
    <property type="evidence" value="ECO:0007669"/>
    <property type="project" value="InterPro"/>
</dbReference>
<dbReference type="Pfam" id="PF13450">
    <property type="entry name" value="NAD_binding_8"/>
    <property type="match status" value="1"/>
</dbReference>
<comment type="cofactor">
    <cofactor evidence="1">
        <name>FAD</name>
        <dbReference type="ChEBI" id="CHEBI:57692"/>
    </cofactor>
</comment>
<dbReference type="AlphaFoldDB" id="A0A919V8G7"/>
<dbReference type="PANTHER" id="PTHR43872:SF1">
    <property type="entry name" value="MONOOXYGENASE, PUTATIVE (AFU_ORTHOLOGUE AFUA_8G02570)-RELATED"/>
    <property type="match status" value="1"/>
</dbReference>
<dbReference type="InterPro" id="IPR020946">
    <property type="entry name" value="Flavin_mOase-like"/>
</dbReference>
<name>A0A919V8G7_9ACTN</name>
<keyword evidence="4" id="KW-0274">FAD</keyword>
<keyword evidence="5" id="KW-0521">NADP</keyword>
<keyword evidence="9" id="KW-1185">Reference proteome</keyword>
<dbReference type="EMBL" id="BOOW01000028">
    <property type="protein sequence ID" value="GII94201.1"/>
    <property type="molecule type" value="Genomic_DNA"/>
</dbReference>
<keyword evidence="3" id="KW-0285">Flavoprotein</keyword>
<evidence type="ECO:0000256" key="2">
    <source>
        <dbReference type="ARBA" id="ARBA00010139"/>
    </source>
</evidence>
<evidence type="ECO:0000256" key="6">
    <source>
        <dbReference type="ARBA" id="ARBA00023002"/>
    </source>
</evidence>
<evidence type="ECO:0000256" key="3">
    <source>
        <dbReference type="ARBA" id="ARBA00022630"/>
    </source>
</evidence>
<evidence type="ECO:0000313" key="8">
    <source>
        <dbReference type="EMBL" id="GII94201.1"/>
    </source>
</evidence>
<dbReference type="SUPFAM" id="SSF51905">
    <property type="entry name" value="FAD/NAD(P)-binding domain"/>
    <property type="match status" value="1"/>
</dbReference>
<proteinExistence type="inferred from homology"/>
<dbReference type="Proteomes" id="UP000606172">
    <property type="component" value="Unassembled WGS sequence"/>
</dbReference>
<dbReference type="FunFam" id="3.50.50.60:FF:000228">
    <property type="entry name" value="FAD-containing monooxygenase EthA"/>
    <property type="match status" value="1"/>
</dbReference>
<dbReference type="GO" id="GO:0050661">
    <property type="term" value="F:NADP binding"/>
    <property type="evidence" value="ECO:0007669"/>
    <property type="project" value="InterPro"/>
</dbReference>
<keyword evidence="7 8" id="KW-0503">Monooxygenase</keyword>